<gene>
    <name evidence="2" type="ORF">ABIC55_003259</name>
</gene>
<comment type="caution">
    <text evidence="2">The sequence shown here is derived from an EMBL/GenBank/DDBJ whole genome shotgun (WGS) entry which is preliminary data.</text>
</comment>
<accession>A0ABV2KB78</accession>
<evidence type="ECO:0000313" key="2">
    <source>
        <dbReference type="EMBL" id="MET3658142.1"/>
    </source>
</evidence>
<proteinExistence type="predicted"/>
<protein>
    <submittedName>
        <fullName evidence="2">Uncharacterized protein</fullName>
    </submittedName>
</protein>
<feature type="transmembrane region" description="Helical" evidence="1">
    <location>
        <begin position="6"/>
        <end position="24"/>
    </location>
</feature>
<name>A0ABV2KB78_SPOPS</name>
<reference evidence="2 3" key="1">
    <citation type="submission" date="2024-06" db="EMBL/GenBank/DDBJ databases">
        <title>Sorghum-associated microbial communities from plants grown in Nebraska, USA.</title>
        <authorList>
            <person name="Schachtman D."/>
        </authorList>
    </citation>
    <scope>NUCLEOTIDE SEQUENCE [LARGE SCALE GENOMIC DNA]</scope>
    <source>
        <strain evidence="2 3">1288</strain>
    </source>
</reference>
<dbReference type="EMBL" id="JBEPME010000005">
    <property type="protein sequence ID" value="MET3658142.1"/>
    <property type="molecule type" value="Genomic_DNA"/>
</dbReference>
<evidence type="ECO:0000256" key="1">
    <source>
        <dbReference type="SAM" id="Phobius"/>
    </source>
</evidence>
<keyword evidence="3" id="KW-1185">Reference proteome</keyword>
<sequence>MIIDVALLTFAVAGLLSGIKILDLQKRIKRLEKK</sequence>
<keyword evidence="1" id="KW-0472">Membrane</keyword>
<organism evidence="2 3">
    <name type="scientific">Sporosarcina psychrophila</name>
    <name type="common">Bacillus psychrophilus</name>
    <dbReference type="NCBI Taxonomy" id="1476"/>
    <lineage>
        <taxon>Bacteria</taxon>
        <taxon>Bacillati</taxon>
        <taxon>Bacillota</taxon>
        <taxon>Bacilli</taxon>
        <taxon>Bacillales</taxon>
        <taxon>Caryophanaceae</taxon>
        <taxon>Sporosarcina</taxon>
    </lineage>
</organism>
<evidence type="ECO:0000313" key="3">
    <source>
        <dbReference type="Proteomes" id="UP001549104"/>
    </source>
</evidence>
<keyword evidence="1" id="KW-0812">Transmembrane</keyword>
<dbReference type="Proteomes" id="UP001549104">
    <property type="component" value="Unassembled WGS sequence"/>
</dbReference>
<keyword evidence="1" id="KW-1133">Transmembrane helix</keyword>